<dbReference type="InterPro" id="IPR012334">
    <property type="entry name" value="Pectin_lyas_fold"/>
</dbReference>
<protein>
    <submittedName>
        <fullName evidence="2">Glycoside hydrolase family 55 protein</fullName>
    </submittedName>
</protein>
<name>A0AAE3K5Z5_9EURY</name>
<dbReference type="InterPro" id="IPR006626">
    <property type="entry name" value="PbH1"/>
</dbReference>
<dbReference type="SUPFAM" id="SSF51126">
    <property type="entry name" value="Pectin lyase-like"/>
    <property type="match status" value="1"/>
</dbReference>
<evidence type="ECO:0000313" key="3">
    <source>
        <dbReference type="Proteomes" id="UP001202674"/>
    </source>
</evidence>
<keyword evidence="2" id="KW-0378">Hydrolase</keyword>
<dbReference type="InterPro" id="IPR011050">
    <property type="entry name" value="Pectin_lyase_fold/virulence"/>
</dbReference>
<keyword evidence="3" id="KW-1185">Reference proteome</keyword>
<gene>
    <name evidence="2" type="ORF">AArcSt11_12490</name>
</gene>
<comment type="caution">
    <text evidence="2">The sequence shown here is derived from an EMBL/GenBank/DDBJ whole genome shotgun (WGS) entry which is preliminary data.</text>
</comment>
<dbReference type="SMART" id="SM00710">
    <property type="entry name" value="PbH1"/>
    <property type="match status" value="7"/>
</dbReference>
<reference evidence="2 3" key="1">
    <citation type="journal article" date="2022" name="Syst. Appl. Microbiol.">
        <title>Natronocalculus amylovorans gen. nov., sp. nov., and Natranaeroarchaeum aerophilus sp. nov., dominant culturable amylolytic natronoarchaea from hypersaline soda lakes in southwestern Siberia.</title>
        <authorList>
            <person name="Sorokin D.Y."/>
            <person name="Elcheninov A.G."/>
            <person name="Khizhniak T.V."/>
            <person name="Koenen M."/>
            <person name="Bale N.J."/>
            <person name="Damste J.S.S."/>
            <person name="Kublanov I.V."/>
        </authorList>
    </citation>
    <scope>NUCLEOTIDE SEQUENCE [LARGE SCALE GENOMIC DNA]</scope>
    <source>
        <strain evidence="2 3">AArc-St1-1</strain>
    </source>
</reference>
<dbReference type="AlphaFoldDB" id="A0AAE3K5Z5"/>
<dbReference type="Pfam" id="PF12708">
    <property type="entry name" value="Pect-lyase_RHGA_epim"/>
    <property type="match status" value="1"/>
</dbReference>
<sequence>MAATVGAGMLAGCSNRTPFAEEADSSPSGEPFAYTVTAHGIEGDGETEVGGAVQDLLDTVASEGGGVIYFPPGRYLFEQTPLVGSDTTLLGAGRSTVFEGVRPAGDEGRALLTNRGYDERGYGGASNWSVRNIRIDSPSSNGIMPAHAENVRLENIYGDAILYHHIDIVSSRNVTVDGYWASRGGEADSDAPLQFDAQKEGISANRVWDGTNDTLVEDDGTPTKRCTVRDFEINAENGPSHGVHIHRGEHELLTITDGIITGCQYTGIRSDPGESIQGMTVNNVSCLENARGITLGHIKSGREELTINNATIQTESAELAAGSGLYGAGFNGANISNVTVEGAFTNSIIFDDMENLRMNNITATGGVDQAFRFRDNVAVTLITSQATDCGGAGIYVGPESTLTYGGVQFDNVGSKIVVDGEIAEWDVSAKASLSRNFNRAGQP</sequence>
<feature type="domain" description="Rhamnogalacturonase A/B/Epimerase-like pectate lyase" evidence="1">
    <location>
        <begin position="36"/>
        <end position="210"/>
    </location>
</feature>
<dbReference type="GO" id="GO:0016787">
    <property type="term" value="F:hydrolase activity"/>
    <property type="evidence" value="ECO:0007669"/>
    <property type="project" value="UniProtKB-KW"/>
</dbReference>
<dbReference type="InterPro" id="IPR024535">
    <property type="entry name" value="RHGA/B-epi-like_pectate_lyase"/>
</dbReference>
<dbReference type="RefSeq" id="WP_250597494.1">
    <property type="nucleotide sequence ID" value="NZ_JAKRVY010000007.1"/>
</dbReference>
<dbReference type="EMBL" id="JAKRVY010000007">
    <property type="protein sequence ID" value="MCL9814468.1"/>
    <property type="molecule type" value="Genomic_DNA"/>
</dbReference>
<proteinExistence type="predicted"/>
<dbReference type="Gene3D" id="2.160.20.10">
    <property type="entry name" value="Single-stranded right-handed beta-helix, Pectin lyase-like"/>
    <property type="match status" value="1"/>
</dbReference>
<evidence type="ECO:0000313" key="2">
    <source>
        <dbReference type="EMBL" id="MCL9814468.1"/>
    </source>
</evidence>
<organism evidence="2 3">
    <name type="scientific">Natranaeroarchaeum aerophilus</name>
    <dbReference type="NCBI Taxonomy" id="2917711"/>
    <lineage>
        <taxon>Archaea</taxon>
        <taxon>Methanobacteriati</taxon>
        <taxon>Methanobacteriota</taxon>
        <taxon>Stenosarchaea group</taxon>
        <taxon>Halobacteria</taxon>
        <taxon>Halobacteriales</taxon>
        <taxon>Natronoarchaeaceae</taxon>
        <taxon>Natranaeroarchaeum</taxon>
    </lineage>
</organism>
<dbReference type="Proteomes" id="UP001202674">
    <property type="component" value="Unassembled WGS sequence"/>
</dbReference>
<accession>A0AAE3K5Z5</accession>
<evidence type="ECO:0000259" key="1">
    <source>
        <dbReference type="Pfam" id="PF12708"/>
    </source>
</evidence>